<organism evidence="6 7">
    <name type="scientific">Lophiotrema nucula</name>
    <dbReference type="NCBI Taxonomy" id="690887"/>
    <lineage>
        <taxon>Eukaryota</taxon>
        <taxon>Fungi</taxon>
        <taxon>Dikarya</taxon>
        <taxon>Ascomycota</taxon>
        <taxon>Pezizomycotina</taxon>
        <taxon>Dothideomycetes</taxon>
        <taxon>Pleosporomycetidae</taxon>
        <taxon>Pleosporales</taxon>
        <taxon>Lophiotremataceae</taxon>
        <taxon>Lophiotrema</taxon>
    </lineage>
</organism>
<dbReference type="PANTHER" id="PTHR47685">
    <property type="entry name" value="MAGNESIUM TRANSPORT PROTEIN CORA"/>
    <property type="match status" value="1"/>
</dbReference>
<reference evidence="6" key="1">
    <citation type="journal article" date="2020" name="Stud. Mycol.">
        <title>101 Dothideomycetes genomes: a test case for predicting lifestyles and emergence of pathogens.</title>
        <authorList>
            <person name="Haridas S."/>
            <person name="Albert R."/>
            <person name="Binder M."/>
            <person name="Bloem J."/>
            <person name="Labutti K."/>
            <person name="Salamov A."/>
            <person name="Andreopoulos B."/>
            <person name="Baker S."/>
            <person name="Barry K."/>
            <person name="Bills G."/>
            <person name="Bluhm B."/>
            <person name="Cannon C."/>
            <person name="Castanera R."/>
            <person name="Culley D."/>
            <person name="Daum C."/>
            <person name="Ezra D."/>
            <person name="Gonzalez J."/>
            <person name="Henrissat B."/>
            <person name="Kuo A."/>
            <person name="Liang C."/>
            <person name="Lipzen A."/>
            <person name="Lutzoni F."/>
            <person name="Magnuson J."/>
            <person name="Mondo S."/>
            <person name="Nolan M."/>
            <person name="Ohm R."/>
            <person name="Pangilinan J."/>
            <person name="Park H.-J."/>
            <person name="Ramirez L."/>
            <person name="Alfaro M."/>
            <person name="Sun H."/>
            <person name="Tritt A."/>
            <person name="Yoshinaga Y."/>
            <person name="Zwiers L.-H."/>
            <person name="Turgeon B."/>
            <person name="Goodwin S."/>
            <person name="Spatafora J."/>
            <person name="Crous P."/>
            <person name="Grigoriev I."/>
        </authorList>
    </citation>
    <scope>NUCLEOTIDE SEQUENCE</scope>
    <source>
        <strain evidence="6">CBS 627.86</strain>
    </source>
</reference>
<dbReference type="InterPro" id="IPR002523">
    <property type="entry name" value="MgTranspt_CorA/ZnTranspt_ZntB"/>
</dbReference>
<evidence type="ECO:0000313" key="7">
    <source>
        <dbReference type="Proteomes" id="UP000799770"/>
    </source>
</evidence>
<dbReference type="InterPro" id="IPR050829">
    <property type="entry name" value="CorA_MIT"/>
</dbReference>
<sequence>MEEKTKKTLASLNTLLDMKEKHMSLSTTQSAQEQAVRSSTQGDAILIFTLVTVVFSPLSFIAAFFTINIREFPGADQDHGMPLGYVSKYLFGIGMAISILVVLLALLLNELRYVLAWGKEWQLKSWVTFSKSIWSYLWDRKKSKKPMMIQKKIPDEELGRRTASKSIDSKCLNGAVGAHLRLDVGRQSSRYRSNGRAQD</sequence>
<keyword evidence="3 5" id="KW-1133">Transmembrane helix</keyword>
<evidence type="ECO:0000256" key="1">
    <source>
        <dbReference type="ARBA" id="ARBA00004141"/>
    </source>
</evidence>
<feature type="transmembrane region" description="Helical" evidence="5">
    <location>
        <begin position="44"/>
        <end position="69"/>
    </location>
</feature>
<evidence type="ECO:0000256" key="5">
    <source>
        <dbReference type="SAM" id="Phobius"/>
    </source>
</evidence>
<protein>
    <submittedName>
        <fullName evidence="6">Uncharacterized protein</fullName>
    </submittedName>
</protein>
<gene>
    <name evidence="6" type="ORF">BDV96DRAFT_359129</name>
</gene>
<proteinExistence type="predicted"/>
<evidence type="ECO:0000313" key="6">
    <source>
        <dbReference type="EMBL" id="KAF2105599.1"/>
    </source>
</evidence>
<dbReference type="AlphaFoldDB" id="A0A6A5YE88"/>
<accession>A0A6A5YE88</accession>
<dbReference type="GO" id="GO:0016020">
    <property type="term" value="C:membrane"/>
    <property type="evidence" value="ECO:0007669"/>
    <property type="project" value="UniProtKB-SubCell"/>
</dbReference>
<name>A0A6A5YE88_9PLEO</name>
<dbReference type="OrthoDB" id="341259at2759"/>
<evidence type="ECO:0000256" key="3">
    <source>
        <dbReference type="ARBA" id="ARBA00022989"/>
    </source>
</evidence>
<keyword evidence="2 5" id="KW-0812">Transmembrane</keyword>
<evidence type="ECO:0000256" key="4">
    <source>
        <dbReference type="ARBA" id="ARBA00023136"/>
    </source>
</evidence>
<feature type="transmembrane region" description="Helical" evidence="5">
    <location>
        <begin position="89"/>
        <end position="109"/>
    </location>
</feature>
<dbReference type="EMBL" id="ML977376">
    <property type="protein sequence ID" value="KAF2105599.1"/>
    <property type="molecule type" value="Genomic_DNA"/>
</dbReference>
<dbReference type="PANTHER" id="PTHR47685:SF1">
    <property type="entry name" value="MAGNESIUM TRANSPORT PROTEIN CORA"/>
    <property type="match status" value="1"/>
</dbReference>
<dbReference type="GO" id="GO:0046873">
    <property type="term" value="F:metal ion transmembrane transporter activity"/>
    <property type="evidence" value="ECO:0007669"/>
    <property type="project" value="InterPro"/>
</dbReference>
<comment type="subcellular location">
    <subcellularLocation>
        <location evidence="1">Membrane</location>
        <topology evidence="1">Multi-pass membrane protein</topology>
    </subcellularLocation>
</comment>
<dbReference type="InterPro" id="IPR045863">
    <property type="entry name" value="CorA_TM1_TM2"/>
</dbReference>
<evidence type="ECO:0000256" key="2">
    <source>
        <dbReference type="ARBA" id="ARBA00022692"/>
    </source>
</evidence>
<dbReference type="Proteomes" id="UP000799770">
    <property type="component" value="Unassembled WGS sequence"/>
</dbReference>
<dbReference type="Gene3D" id="1.20.58.340">
    <property type="entry name" value="Magnesium transport protein CorA, transmembrane region"/>
    <property type="match status" value="1"/>
</dbReference>
<dbReference type="Pfam" id="PF01544">
    <property type="entry name" value="CorA"/>
    <property type="match status" value="1"/>
</dbReference>
<keyword evidence="4 5" id="KW-0472">Membrane</keyword>
<keyword evidence="7" id="KW-1185">Reference proteome</keyword>
<dbReference type="SUPFAM" id="SSF144083">
    <property type="entry name" value="Magnesium transport protein CorA, transmembrane region"/>
    <property type="match status" value="1"/>
</dbReference>